<keyword evidence="1" id="KW-0472">Membrane</keyword>
<protein>
    <recommendedName>
        <fullName evidence="4">Integral membrane protein</fullName>
    </recommendedName>
</protein>
<feature type="transmembrane region" description="Helical" evidence="1">
    <location>
        <begin position="120"/>
        <end position="144"/>
    </location>
</feature>
<dbReference type="EMBL" id="JAERRC010000030">
    <property type="protein sequence ID" value="MBL0706472.1"/>
    <property type="molecule type" value="Genomic_DNA"/>
</dbReference>
<dbReference type="RefSeq" id="WP_189692858.1">
    <property type="nucleotide sequence ID" value="NZ_BNCM01000003.1"/>
</dbReference>
<feature type="transmembrane region" description="Helical" evidence="1">
    <location>
        <begin position="76"/>
        <end position="100"/>
    </location>
</feature>
<keyword evidence="1" id="KW-1133">Transmembrane helix</keyword>
<keyword evidence="1" id="KW-0812">Transmembrane</keyword>
<evidence type="ECO:0000256" key="1">
    <source>
        <dbReference type="SAM" id="Phobius"/>
    </source>
</evidence>
<evidence type="ECO:0000313" key="3">
    <source>
        <dbReference type="Proteomes" id="UP000639051"/>
    </source>
</evidence>
<gene>
    <name evidence="2" type="ORF">JJE72_13325</name>
</gene>
<name>A0ABS1K530_9MICC</name>
<sequence length="157" mass="15655">MAQAMSPQVIPAHVPGSKGTGRWAAAAATAGGAAHLAMVPGGGWMAVLALAMAAACAPCAWHLWRRPSTRAARALIAMSLAMVAVHSALVLGAFGGNTGAGSHAHGMHGSARAGAVEAMVWGHGTMLAVIAVELVTALSAAAWVGRQRKVRAGVVRA</sequence>
<reference evidence="2 3" key="1">
    <citation type="submission" date="2021-01" db="EMBL/GenBank/DDBJ databases">
        <title>Genome public.</title>
        <authorList>
            <person name="Liu C."/>
            <person name="Sun Q."/>
        </authorList>
    </citation>
    <scope>NUCLEOTIDE SEQUENCE [LARGE SCALE GENOMIC DNA]</scope>
    <source>
        <strain evidence="2 3">JC656</strain>
    </source>
</reference>
<accession>A0ABS1K530</accession>
<proteinExistence type="predicted"/>
<keyword evidence="3" id="KW-1185">Reference proteome</keyword>
<organism evidence="2 3">
    <name type="scientific">Sinomonas cellulolyticus</name>
    <dbReference type="NCBI Taxonomy" id="2801916"/>
    <lineage>
        <taxon>Bacteria</taxon>
        <taxon>Bacillati</taxon>
        <taxon>Actinomycetota</taxon>
        <taxon>Actinomycetes</taxon>
        <taxon>Micrococcales</taxon>
        <taxon>Micrococcaceae</taxon>
        <taxon>Sinomonas</taxon>
    </lineage>
</organism>
<evidence type="ECO:0008006" key="4">
    <source>
        <dbReference type="Google" id="ProtNLM"/>
    </source>
</evidence>
<feature type="transmembrane region" description="Helical" evidence="1">
    <location>
        <begin position="44"/>
        <end position="64"/>
    </location>
</feature>
<evidence type="ECO:0000313" key="2">
    <source>
        <dbReference type="EMBL" id="MBL0706472.1"/>
    </source>
</evidence>
<dbReference type="Proteomes" id="UP000639051">
    <property type="component" value="Unassembled WGS sequence"/>
</dbReference>
<comment type="caution">
    <text evidence="2">The sequence shown here is derived from an EMBL/GenBank/DDBJ whole genome shotgun (WGS) entry which is preliminary data.</text>
</comment>